<keyword evidence="2" id="KW-0238">DNA-binding</keyword>
<dbReference type="PROSITE" id="PS01124">
    <property type="entry name" value="HTH_ARAC_FAMILY_2"/>
    <property type="match status" value="1"/>
</dbReference>
<reference evidence="5" key="1">
    <citation type="submission" date="2020-10" db="EMBL/GenBank/DDBJ databases">
        <authorList>
            <person name="Gilroy R."/>
        </authorList>
    </citation>
    <scope>NUCLEOTIDE SEQUENCE</scope>
    <source>
        <strain evidence="5">ChiSjej5B23-6657</strain>
    </source>
</reference>
<dbReference type="PANTHER" id="PTHR43280">
    <property type="entry name" value="ARAC-FAMILY TRANSCRIPTIONAL REGULATOR"/>
    <property type="match status" value="1"/>
</dbReference>
<dbReference type="InterPro" id="IPR020449">
    <property type="entry name" value="Tscrpt_reg_AraC-type_HTH"/>
</dbReference>
<proteinExistence type="predicted"/>
<dbReference type="AlphaFoldDB" id="A0A9D1JAR6"/>
<name>A0A9D1JAR6_9FIRM</name>
<keyword evidence="3" id="KW-0804">Transcription</keyword>
<dbReference type="InterPro" id="IPR009057">
    <property type="entry name" value="Homeodomain-like_sf"/>
</dbReference>
<evidence type="ECO:0000256" key="3">
    <source>
        <dbReference type="ARBA" id="ARBA00023163"/>
    </source>
</evidence>
<organism evidence="5 6">
    <name type="scientific">Candidatus Pullilachnospira gallistercoris</name>
    <dbReference type="NCBI Taxonomy" id="2840911"/>
    <lineage>
        <taxon>Bacteria</taxon>
        <taxon>Bacillati</taxon>
        <taxon>Bacillota</taxon>
        <taxon>Clostridia</taxon>
        <taxon>Lachnospirales</taxon>
        <taxon>Lachnospiraceae</taxon>
        <taxon>Lachnospiraceae incertae sedis</taxon>
        <taxon>Candidatus Pullilachnospira</taxon>
    </lineage>
</organism>
<evidence type="ECO:0000256" key="1">
    <source>
        <dbReference type="ARBA" id="ARBA00023015"/>
    </source>
</evidence>
<dbReference type="GO" id="GO:0003700">
    <property type="term" value="F:DNA-binding transcription factor activity"/>
    <property type="evidence" value="ECO:0007669"/>
    <property type="project" value="InterPro"/>
</dbReference>
<dbReference type="Gene3D" id="1.10.10.60">
    <property type="entry name" value="Homeodomain-like"/>
    <property type="match status" value="2"/>
</dbReference>
<feature type="domain" description="HTH araC/xylS-type" evidence="4">
    <location>
        <begin position="294"/>
        <end position="392"/>
    </location>
</feature>
<evidence type="ECO:0000259" key="4">
    <source>
        <dbReference type="PROSITE" id="PS01124"/>
    </source>
</evidence>
<sequence length="397" mass="45277">MNMDYIAFCKNYYAATRIPIDLLKGNTPVYTTIGSMLSMPSYRTHEIDTSGLNLPCLNNYNPDIEYGMIEVKGTDLLIILGPNFGIHPTNELINEYMRELFIPPQERESIAEFLNTIPQISTVQFVRHLILIHQCINQETVDLSHFFGEGFSEETEKSTGEILRPEYEKEDEKHSTYVYELDLYERVRKGNVEDLKRHLNQVPLNLNANTLATTSLRQAKNLFIKTITNVVMIGAIPGGVSVDLAYALLDSYVQEAEKLSSVREIEMLCYNMLLEFCQLAGKNKIPKGLSADVFNAMNYIRSHTDSPISVEDVAKAIGRSPSFITKRFRKELGITPGAFISRCKLEEAKSLLLFSKKNLAEISSHLCYSSQAYFQNVFKKKYGMTPLQYRNTKRRIE</sequence>
<evidence type="ECO:0000313" key="5">
    <source>
        <dbReference type="EMBL" id="HIR70727.1"/>
    </source>
</evidence>
<accession>A0A9D1JAR6</accession>
<dbReference type="SUPFAM" id="SSF46689">
    <property type="entry name" value="Homeodomain-like"/>
    <property type="match status" value="2"/>
</dbReference>
<dbReference type="PRINTS" id="PR00032">
    <property type="entry name" value="HTHARAC"/>
</dbReference>
<evidence type="ECO:0000313" key="6">
    <source>
        <dbReference type="Proteomes" id="UP000823912"/>
    </source>
</evidence>
<reference evidence="5" key="2">
    <citation type="journal article" date="2021" name="PeerJ">
        <title>Extensive microbial diversity within the chicken gut microbiome revealed by metagenomics and culture.</title>
        <authorList>
            <person name="Gilroy R."/>
            <person name="Ravi A."/>
            <person name="Getino M."/>
            <person name="Pursley I."/>
            <person name="Horton D.L."/>
            <person name="Alikhan N.F."/>
            <person name="Baker D."/>
            <person name="Gharbi K."/>
            <person name="Hall N."/>
            <person name="Watson M."/>
            <person name="Adriaenssens E.M."/>
            <person name="Foster-Nyarko E."/>
            <person name="Jarju S."/>
            <person name="Secka A."/>
            <person name="Antonio M."/>
            <person name="Oren A."/>
            <person name="Chaudhuri R.R."/>
            <person name="La Ragione R."/>
            <person name="Hildebrand F."/>
            <person name="Pallen M.J."/>
        </authorList>
    </citation>
    <scope>NUCLEOTIDE SEQUENCE</scope>
    <source>
        <strain evidence="5">ChiSjej5B23-6657</strain>
    </source>
</reference>
<comment type="caution">
    <text evidence="5">The sequence shown here is derived from an EMBL/GenBank/DDBJ whole genome shotgun (WGS) entry which is preliminary data.</text>
</comment>
<dbReference type="InterPro" id="IPR018060">
    <property type="entry name" value="HTH_AraC"/>
</dbReference>
<dbReference type="SMART" id="SM00342">
    <property type="entry name" value="HTH_ARAC"/>
    <property type="match status" value="1"/>
</dbReference>
<dbReference type="Pfam" id="PF12833">
    <property type="entry name" value="HTH_18"/>
    <property type="match status" value="1"/>
</dbReference>
<evidence type="ECO:0000256" key="2">
    <source>
        <dbReference type="ARBA" id="ARBA00023125"/>
    </source>
</evidence>
<gene>
    <name evidence="5" type="ORF">IAA55_05560</name>
</gene>
<protein>
    <submittedName>
        <fullName evidence="5">AraC family transcriptional regulator</fullName>
    </submittedName>
</protein>
<dbReference type="Proteomes" id="UP000823912">
    <property type="component" value="Unassembled WGS sequence"/>
</dbReference>
<keyword evidence="1" id="KW-0805">Transcription regulation</keyword>
<dbReference type="PANTHER" id="PTHR43280:SF2">
    <property type="entry name" value="HTH-TYPE TRANSCRIPTIONAL REGULATOR EXSA"/>
    <property type="match status" value="1"/>
</dbReference>
<dbReference type="GO" id="GO:0043565">
    <property type="term" value="F:sequence-specific DNA binding"/>
    <property type="evidence" value="ECO:0007669"/>
    <property type="project" value="InterPro"/>
</dbReference>
<dbReference type="EMBL" id="DVHM01000089">
    <property type="protein sequence ID" value="HIR70727.1"/>
    <property type="molecule type" value="Genomic_DNA"/>
</dbReference>